<evidence type="ECO:0000256" key="2">
    <source>
        <dbReference type="PIRSR" id="PIRSR639901-2"/>
    </source>
</evidence>
<protein>
    <recommendedName>
        <fullName evidence="3">3-deoxy-D-manno-octulosonic acid transferase</fullName>
        <shortName evidence="3">Kdo transferase</shortName>
        <ecNumber evidence="3">2.4.99.12</ecNumber>
    </recommendedName>
    <alternativeName>
        <fullName evidence="3">Lipid IV(A) 3-deoxy-D-manno-octulosonic acid transferase</fullName>
    </alternativeName>
</protein>
<feature type="domain" description="3-deoxy-D-manno-octulosonic-acid transferase N-terminal" evidence="4">
    <location>
        <begin position="49"/>
        <end position="210"/>
    </location>
</feature>
<feature type="site" description="Transition state stabilizer" evidence="2">
    <location>
        <position position="208"/>
    </location>
</feature>
<comment type="catalytic activity">
    <reaction evidence="3">
        <text>lipid IVA (E. coli) + CMP-3-deoxy-beta-D-manno-octulosonate = alpha-Kdo-(2-&gt;6)-lipid IVA (E. coli) + CMP + H(+)</text>
        <dbReference type="Rhea" id="RHEA:28066"/>
        <dbReference type="ChEBI" id="CHEBI:15378"/>
        <dbReference type="ChEBI" id="CHEBI:58603"/>
        <dbReference type="ChEBI" id="CHEBI:60364"/>
        <dbReference type="ChEBI" id="CHEBI:60377"/>
        <dbReference type="ChEBI" id="CHEBI:85987"/>
        <dbReference type="EC" id="2.4.99.12"/>
    </reaction>
</comment>
<keyword evidence="3" id="KW-0808">Transferase</keyword>
<dbReference type="InterPro" id="IPR039901">
    <property type="entry name" value="Kdotransferase"/>
</dbReference>
<gene>
    <name evidence="5" type="ORF">DGMP_32950</name>
</gene>
<evidence type="ECO:0000313" key="5">
    <source>
        <dbReference type="EMBL" id="BCL62602.1"/>
    </source>
</evidence>
<feature type="active site" description="Proton acceptor" evidence="1">
    <location>
        <position position="59"/>
    </location>
</feature>
<dbReference type="RefSeq" id="WP_228854937.1">
    <property type="nucleotide sequence ID" value="NZ_AP024086.1"/>
</dbReference>
<proteinExistence type="inferred from homology"/>
<dbReference type="AlphaFoldDB" id="A0A8D5JNE5"/>
<dbReference type="GO" id="GO:0005886">
    <property type="term" value="C:plasma membrane"/>
    <property type="evidence" value="ECO:0007669"/>
    <property type="project" value="UniProtKB-SubCell"/>
</dbReference>
<dbReference type="Proteomes" id="UP000826725">
    <property type="component" value="Chromosome"/>
</dbReference>
<keyword evidence="3" id="KW-0448">Lipopolysaccharide biosynthesis</keyword>
<dbReference type="KEGG" id="dbk:DGMP_32950"/>
<dbReference type="GO" id="GO:0043842">
    <property type="term" value="F:Kdo transferase activity"/>
    <property type="evidence" value="ECO:0007669"/>
    <property type="project" value="UniProtKB-EC"/>
</dbReference>
<evidence type="ECO:0000259" key="4">
    <source>
        <dbReference type="Pfam" id="PF04413"/>
    </source>
</evidence>
<comment type="subcellular location">
    <subcellularLocation>
        <location evidence="3">Cell membrane</location>
    </subcellularLocation>
</comment>
<dbReference type="PANTHER" id="PTHR42755:SF1">
    <property type="entry name" value="3-DEOXY-D-MANNO-OCTULOSONIC ACID TRANSFERASE, MITOCHONDRIAL-RELATED"/>
    <property type="match status" value="1"/>
</dbReference>
<comment type="pathway">
    <text evidence="3">Bacterial outer membrane biogenesis; LPS core biosynthesis.</text>
</comment>
<keyword evidence="6" id="KW-1185">Reference proteome</keyword>
<dbReference type="Pfam" id="PF04413">
    <property type="entry name" value="Glycos_transf_N"/>
    <property type="match status" value="1"/>
</dbReference>
<sequence length="414" mass="47580">MRETFLFHLVFRLYHFLWICVLPFLIRSHRLKEGCAERTLKEVLFSRVDLWIHAASAGEAYLAGQIVAGLDDTQELDILITTNTLQGKEILEKVAGDQCHRVTVAYMVFDSPPLVRKAVKIADPKLLVLIELEIWPGLLAEMKRAGKNYIIVNGRMTEKSSRRYGKIGFIWKRLKPMAVLAISENDRIRFADLFGLSSRQAQYIPNLKFDRIETYRYWDEHDEKKDMSLVLASIAREEEDDVLFLVKMLLQKFPELLVHLFPRHMHRVQDWMERLEKNNINWILQSSKADSGSASVVIRDVFGELADEYRRANAVFVGGSLAPIGGQNFIEAFMNGVVPVTGPFLNDFSWVGEEVFREGLVKKGNNREEVLGLLVEALEKPMDKNVLGEKVNRYIAKKQGGTEITCQYIRTYLK</sequence>
<dbReference type="EMBL" id="AP024086">
    <property type="protein sequence ID" value="BCL62602.1"/>
    <property type="molecule type" value="Genomic_DNA"/>
</dbReference>
<comment type="similarity">
    <text evidence="3">Belongs to the glycosyltransferase group 1 family.</text>
</comment>
<dbReference type="GO" id="GO:0009245">
    <property type="term" value="P:lipid A biosynthetic process"/>
    <property type="evidence" value="ECO:0007669"/>
    <property type="project" value="TreeGrafter"/>
</dbReference>
<keyword evidence="3" id="KW-0472">Membrane</keyword>
<organism evidence="5 6">
    <name type="scientific">Desulfomarina profundi</name>
    <dbReference type="NCBI Taxonomy" id="2772557"/>
    <lineage>
        <taxon>Bacteria</taxon>
        <taxon>Pseudomonadati</taxon>
        <taxon>Thermodesulfobacteriota</taxon>
        <taxon>Desulfobulbia</taxon>
        <taxon>Desulfobulbales</taxon>
        <taxon>Desulfobulbaceae</taxon>
        <taxon>Desulfomarina</taxon>
    </lineage>
</organism>
<keyword evidence="3" id="KW-1003">Cell membrane</keyword>
<evidence type="ECO:0000256" key="1">
    <source>
        <dbReference type="PIRSR" id="PIRSR639901-1"/>
    </source>
</evidence>
<feature type="site" description="Transition state stabilizer" evidence="2">
    <location>
        <position position="131"/>
    </location>
</feature>
<reference evidence="5" key="1">
    <citation type="submission" date="2020-09" db="EMBL/GenBank/DDBJ databases">
        <title>Desulfogranum mesoprofundum gen. nov., sp. nov., a novel mesophilic, sulfate-reducing chemolithoautotroph isolated from a deep-sea hydrothermal vent chimney in the Suiyo Seamount.</title>
        <authorList>
            <person name="Hashimoto Y."/>
            <person name="Nakagawa S."/>
        </authorList>
    </citation>
    <scope>NUCLEOTIDE SEQUENCE</scope>
    <source>
        <strain evidence="5">KT2</strain>
    </source>
</reference>
<accession>A0A8D5JNE5</accession>
<dbReference type="InterPro" id="IPR007507">
    <property type="entry name" value="Glycos_transf_N"/>
</dbReference>
<evidence type="ECO:0000313" key="6">
    <source>
        <dbReference type="Proteomes" id="UP000826725"/>
    </source>
</evidence>
<dbReference type="PANTHER" id="PTHR42755">
    <property type="entry name" value="3-DEOXY-MANNO-OCTULOSONATE CYTIDYLYLTRANSFERASE"/>
    <property type="match status" value="1"/>
</dbReference>
<dbReference type="EC" id="2.4.99.12" evidence="3"/>
<dbReference type="GO" id="GO:0009244">
    <property type="term" value="P:lipopolysaccharide core region biosynthetic process"/>
    <property type="evidence" value="ECO:0007669"/>
    <property type="project" value="UniProtKB-UniRule"/>
</dbReference>
<name>A0A8D5JNE5_9BACT</name>
<comment type="function">
    <text evidence="3">Involved in lipopolysaccharide (LPS) biosynthesis. Catalyzes the transfer of 3-deoxy-D-manno-octulosonate (Kdo) residue(s) from CMP-Kdo to lipid IV(A), the tetraacyldisaccharide-1,4'-bisphosphate precursor of lipid A.</text>
</comment>
<evidence type="ECO:0000256" key="3">
    <source>
        <dbReference type="RuleBase" id="RU365103"/>
    </source>
</evidence>